<dbReference type="GO" id="GO:0006427">
    <property type="term" value="P:histidyl-tRNA aminoacylation"/>
    <property type="evidence" value="ECO:0007669"/>
    <property type="project" value="UniProtKB-UniRule"/>
</dbReference>
<dbReference type="PIRSF" id="PIRSF001549">
    <property type="entry name" value="His-tRNA_synth"/>
    <property type="match status" value="1"/>
</dbReference>
<feature type="binding site" evidence="6">
    <location>
        <position position="132"/>
    </location>
    <ligand>
        <name>L-histidine</name>
        <dbReference type="ChEBI" id="CHEBI:57595"/>
    </ligand>
</feature>
<evidence type="ECO:0000313" key="8">
    <source>
        <dbReference type="EMBL" id="OGY94142.1"/>
    </source>
</evidence>
<comment type="caution">
    <text evidence="8">The sequence shown here is derived from an EMBL/GenBank/DDBJ whole genome shotgun (WGS) entry which is preliminary data.</text>
</comment>
<dbReference type="NCBIfam" id="TIGR00442">
    <property type="entry name" value="hisS"/>
    <property type="match status" value="1"/>
</dbReference>
<keyword evidence="5" id="KW-0963">Cytoplasm</keyword>
<keyword evidence="5" id="KW-0648">Protein biosynthesis</keyword>
<dbReference type="SUPFAM" id="SSF55681">
    <property type="entry name" value="Class II aaRS and biotin synthetases"/>
    <property type="match status" value="1"/>
</dbReference>
<feature type="binding site" evidence="6">
    <location>
        <position position="262"/>
    </location>
    <ligand>
        <name>L-histidine</name>
        <dbReference type="ChEBI" id="CHEBI:57595"/>
    </ligand>
</feature>
<gene>
    <name evidence="5" type="primary">hisS</name>
    <name evidence="8" type="ORF">A2406_01525</name>
</gene>
<accession>A0A1G2BYE7</accession>
<evidence type="ECO:0000256" key="6">
    <source>
        <dbReference type="PIRSR" id="PIRSR001549-1"/>
    </source>
</evidence>
<feature type="binding site" evidence="6">
    <location>
        <position position="136"/>
    </location>
    <ligand>
        <name>L-histidine</name>
        <dbReference type="ChEBI" id="CHEBI:57595"/>
    </ligand>
</feature>
<dbReference type="PANTHER" id="PTHR43707">
    <property type="entry name" value="HISTIDYL-TRNA SYNTHETASE"/>
    <property type="match status" value="1"/>
</dbReference>
<dbReference type="HAMAP" id="MF_00127">
    <property type="entry name" value="His_tRNA_synth"/>
    <property type="match status" value="1"/>
</dbReference>
<evidence type="ECO:0000259" key="7">
    <source>
        <dbReference type="PROSITE" id="PS50862"/>
    </source>
</evidence>
<evidence type="ECO:0000256" key="1">
    <source>
        <dbReference type="ARBA" id="ARBA00008226"/>
    </source>
</evidence>
<dbReference type="InterPro" id="IPR004516">
    <property type="entry name" value="HisRS/HisZ"/>
</dbReference>
<dbReference type="InterPro" id="IPR015807">
    <property type="entry name" value="His-tRNA-ligase"/>
</dbReference>
<feature type="binding site" evidence="6">
    <location>
        <position position="118"/>
    </location>
    <ligand>
        <name>L-histidine</name>
        <dbReference type="ChEBI" id="CHEBI:57595"/>
    </ligand>
</feature>
<protein>
    <recommendedName>
        <fullName evidence="5">Histidine--tRNA ligase</fullName>
        <ecNumber evidence="5">6.1.1.21</ecNumber>
    </recommendedName>
    <alternativeName>
        <fullName evidence="5">Histidyl-tRNA synthetase</fullName>
        <shortName evidence="5">HisRS</shortName>
    </alternativeName>
</protein>
<evidence type="ECO:0000256" key="3">
    <source>
        <dbReference type="ARBA" id="ARBA00023146"/>
    </source>
</evidence>
<proteinExistence type="inferred from homology"/>
<dbReference type="EC" id="6.1.1.21" evidence="5"/>
<dbReference type="CDD" id="cd00773">
    <property type="entry name" value="HisRS-like_core"/>
    <property type="match status" value="1"/>
</dbReference>
<dbReference type="Gene3D" id="3.30.930.10">
    <property type="entry name" value="Bira Bifunctional Protein, Domain 2"/>
    <property type="match status" value="1"/>
</dbReference>
<evidence type="ECO:0000256" key="4">
    <source>
        <dbReference type="ARBA" id="ARBA00047639"/>
    </source>
</evidence>
<keyword evidence="5" id="KW-0067">ATP-binding</keyword>
<dbReference type="PROSITE" id="PS50862">
    <property type="entry name" value="AA_TRNA_LIGASE_II"/>
    <property type="match status" value="1"/>
</dbReference>
<feature type="domain" description="Aminoacyl-transfer RNA synthetases class-II family profile" evidence="7">
    <location>
        <begin position="1"/>
        <end position="321"/>
    </location>
</feature>
<keyword evidence="2 5" id="KW-0547">Nucleotide-binding</keyword>
<dbReference type="Gene3D" id="3.40.50.800">
    <property type="entry name" value="Anticodon-binding domain"/>
    <property type="match status" value="1"/>
</dbReference>
<keyword evidence="5 8" id="KW-0436">Ligase</keyword>
<evidence type="ECO:0000313" key="9">
    <source>
        <dbReference type="Proteomes" id="UP000177626"/>
    </source>
</evidence>
<dbReference type="GO" id="GO:0005737">
    <property type="term" value="C:cytoplasm"/>
    <property type="evidence" value="ECO:0007669"/>
    <property type="project" value="UniProtKB-SubCell"/>
</dbReference>
<dbReference type="InterPro" id="IPR036621">
    <property type="entry name" value="Anticodon-bd_dom_sf"/>
</dbReference>
<name>A0A1G2BYE7_9BACT</name>
<dbReference type="SUPFAM" id="SSF52954">
    <property type="entry name" value="Class II aaRS ABD-related"/>
    <property type="match status" value="1"/>
</dbReference>
<dbReference type="InterPro" id="IPR041715">
    <property type="entry name" value="HisRS-like_core"/>
</dbReference>
<dbReference type="GO" id="GO:0005524">
    <property type="term" value="F:ATP binding"/>
    <property type="evidence" value="ECO:0007669"/>
    <property type="project" value="UniProtKB-UniRule"/>
</dbReference>
<feature type="binding site" evidence="6">
    <location>
        <begin position="87"/>
        <end position="89"/>
    </location>
    <ligand>
        <name>L-histidine</name>
        <dbReference type="ChEBI" id="CHEBI:57595"/>
    </ligand>
</feature>
<evidence type="ECO:0000256" key="5">
    <source>
        <dbReference type="HAMAP-Rule" id="MF_00127"/>
    </source>
</evidence>
<dbReference type="EMBL" id="MHKQ01000011">
    <property type="protein sequence ID" value="OGY94142.1"/>
    <property type="molecule type" value="Genomic_DNA"/>
</dbReference>
<dbReference type="InterPro" id="IPR004154">
    <property type="entry name" value="Anticodon-bd"/>
</dbReference>
<dbReference type="InterPro" id="IPR006195">
    <property type="entry name" value="aa-tRNA-synth_II"/>
</dbReference>
<dbReference type="Proteomes" id="UP000177626">
    <property type="component" value="Unassembled WGS sequence"/>
</dbReference>
<evidence type="ECO:0000256" key="2">
    <source>
        <dbReference type="ARBA" id="ARBA00022741"/>
    </source>
</evidence>
<dbReference type="PANTHER" id="PTHR43707:SF1">
    <property type="entry name" value="HISTIDINE--TRNA LIGASE, MITOCHONDRIAL-RELATED"/>
    <property type="match status" value="1"/>
</dbReference>
<comment type="catalytic activity">
    <reaction evidence="4 5">
        <text>tRNA(His) + L-histidine + ATP = L-histidyl-tRNA(His) + AMP + diphosphate + H(+)</text>
        <dbReference type="Rhea" id="RHEA:17313"/>
        <dbReference type="Rhea" id="RHEA-COMP:9665"/>
        <dbReference type="Rhea" id="RHEA-COMP:9689"/>
        <dbReference type="ChEBI" id="CHEBI:15378"/>
        <dbReference type="ChEBI" id="CHEBI:30616"/>
        <dbReference type="ChEBI" id="CHEBI:33019"/>
        <dbReference type="ChEBI" id="CHEBI:57595"/>
        <dbReference type="ChEBI" id="CHEBI:78442"/>
        <dbReference type="ChEBI" id="CHEBI:78527"/>
        <dbReference type="ChEBI" id="CHEBI:456215"/>
        <dbReference type="EC" id="6.1.1.21"/>
    </reaction>
</comment>
<comment type="subunit">
    <text evidence="5">Homodimer.</text>
</comment>
<dbReference type="Pfam" id="PF13393">
    <property type="entry name" value="tRNA-synt_His"/>
    <property type="match status" value="1"/>
</dbReference>
<keyword evidence="3 5" id="KW-0030">Aminoacyl-tRNA synthetase</keyword>
<sequence>MSKKKKNRIQLVKGMKDILPDEQLYWNIIRKKIDNFARNYGFFRIDTPIVEFTNLFKRTVGEDTDVVSKEMYSFVSQGGDKLSLRPENTASIVRSYIEHGMLNLPQPVKLFYVGPQFRHDNPQAGRYRQFWQFGFEAIGDNDPIIDAQLIAISYYLLKELGLDIEVQVNSVGDVNSRNEYIKVLKKYYQDNKKFLCKDCNLRFNKNTLRLLDCKNKKCQELGNDAPQMVDYLSEEGKEHFMSVLEYLDELDIKYTLNPKIVRGLDYYTRTAWEIFDCSSKDGKLNALGGGGRYDDLVESLGGRPTPAVGFAVGIERVVMKMQEAKVPVSKGRGCDIYVAQLGVEARKKSIRLFEELRANGFSVSENMSKKGLKDQLESADKKRAKYTLIMGQKEISDDTILIRDMESGVQEIVDYKKIKMEIKKRLDKHLAKNLKLKK</sequence>
<comment type="subcellular location">
    <subcellularLocation>
        <location evidence="5">Cytoplasm</location>
    </subcellularLocation>
</comment>
<comment type="similarity">
    <text evidence="1 5">Belongs to the class-II aminoacyl-tRNA synthetase family.</text>
</comment>
<dbReference type="InterPro" id="IPR045864">
    <property type="entry name" value="aa-tRNA-synth_II/BPL/LPL"/>
</dbReference>
<feature type="binding site" evidence="6">
    <location>
        <begin position="266"/>
        <end position="267"/>
    </location>
    <ligand>
        <name>L-histidine</name>
        <dbReference type="ChEBI" id="CHEBI:57595"/>
    </ligand>
</feature>
<organism evidence="8 9">
    <name type="scientific">Candidatus Komeilibacteria bacterium RIFOXYC1_FULL_37_11</name>
    <dbReference type="NCBI Taxonomy" id="1798555"/>
    <lineage>
        <taxon>Bacteria</taxon>
        <taxon>Candidatus Komeiliibacteriota</taxon>
    </lineage>
</organism>
<dbReference type="Pfam" id="PF03129">
    <property type="entry name" value="HGTP_anticodon"/>
    <property type="match status" value="1"/>
</dbReference>
<dbReference type="GO" id="GO:0004821">
    <property type="term" value="F:histidine-tRNA ligase activity"/>
    <property type="evidence" value="ECO:0007669"/>
    <property type="project" value="UniProtKB-UniRule"/>
</dbReference>
<dbReference type="AlphaFoldDB" id="A0A1G2BYE7"/>
<reference evidence="8 9" key="1">
    <citation type="journal article" date="2016" name="Nat. Commun.">
        <title>Thousands of microbial genomes shed light on interconnected biogeochemical processes in an aquifer system.</title>
        <authorList>
            <person name="Anantharaman K."/>
            <person name="Brown C.T."/>
            <person name="Hug L.A."/>
            <person name="Sharon I."/>
            <person name="Castelle C.J."/>
            <person name="Probst A.J."/>
            <person name="Thomas B.C."/>
            <person name="Singh A."/>
            <person name="Wilkins M.J."/>
            <person name="Karaoz U."/>
            <person name="Brodie E.L."/>
            <person name="Williams K.H."/>
            <person name="Hubbard S.S."/>
            <person name="Banfield J.F."/>
        </authorList>
    </citation>
    <scope>NUCLEOTIDE SEQUENCE [LARGE SCALE GENOMIC DNA]</scope>
</reference>